<reference evidence="3" key="1">
    <citation type="submission" date="2016-11" db="EMBL/GenBank/DDBJ databases">
        <authorList>
            <person name="Varghese N."/>
            <person name="Submissions S."/>
        </authorList>
    </citation>
    <scope>NUCLEOTIDE SEQUENCE [LARGE SCALE GENOMIC DNA]</scope>
    <source>
        <strain evidence="3">DSM 15292</strain>
    </source>
</reference>
<name>A0A1N6FTY9_9BACT</name>
<feature type="transmembrane region" description="Helical" evidence="1">
    <location>
        <begin position="144"/>
        <end position="165"/>
    </location>
</feature>
<sequence length="252" mass="29502">MDRSIIEQFGSWYLIIIDSFLIIGSLIFFRLPNSRKTKIFYWLPYVILAFTVFYENLGAYTNYNLDFKKSVNALLGNTENPNYNLWVFNICFQQITTILYLLLIRNWLEPTKKKIITWMLLFFVITAFVLQITGIEPLYLDQPIISAMGANMILIGSGLYFMGLITNQYYLETEPLRLISFWQMTFLLFTYSLTYISSVAYLYLYEFNPDLGQSISQIDMYMGIINIGILILIIASPLLPNVFLREPLYEPN</sequence>
<dbReference type="STRING" id="226505.SAMN05444394_2722"/>
<dbReference type="RefSeq" id="WP_074225529.1">
    <property type="nucleotide sequence ID" value="NZ_FSRC01000002.1"/>
</dbReference>
<feature type="transmembrane region" description="Helical" evidence="1">
    <location>
        <begin position="83"/>
        <end position="103"/>
    </location>
</feature>
<protein>
    <recommendedName>
        <fullName evidence="4">Histidine kinase N-terminal 7TM region domain-containing protein</fullName>
    </recommendedName>
</protein>
<feature type="transmembrane region" description="Helical" evidence="1">
    <location>
        <begin position="224"/>
        <end position="244"/>
    </location>
</feature>
<dbReference type="AlphaFoldDB" id="A0A1N6FTY9"/>
<feature type="transmembrane region" description="Helical" evidence="1">
    <location>
        <begin position="41"/>
        <end position="63"/>
    </location>
</feature>
<evidence type="ECO:0008006" key="4">
    <source>
        <dbReference type="Google" id="ProtNLM"/>
    </source>
</evidence>
<feature type="transmembrane region" description="Helical" evidence="1">
    <location>
        <begin position="186"/>
        <end position="204"/>
    </location>
</feature>
<evidence type="ECO:0000256" key="1">
    <source>
        <dbReference type="SAM" id="Phobius"/>
    </source>
</evidence>
<accession>A0A1N6FTY9</accession>
<keyword evidence="1" id="KW-0472">Membrane</keyword>
<dbReference type="Proteomes" id="UP000185221">
    <property type="component" value="Unassembled WGS sequence"/>
</dbReference>
<dbReference type="EMBL" id="FSRC01000002">
    <property type="protein sequence ID" value="SIN98690.1"/>
    <property type="molecule type" value="Genomic_DNA"/>
</dbReference>
<organism evidence="2 3">
    <name type="scientific">Algoriphagus halophilus</name>
    <dbReference type="NCBI Taxonomy" id="226505"/>
    <lineage>
        <taxon>Bacteria</taxon>
        <taxon>Pseudomonadati</taxon>
        <taxon>Bacteroidota</taxon>
        <taxon>Cytophagia</taxon>
        <taxon>Cytophagales</taxon>
        <taxon>Cyclobacteriaceae</taxon>
        <taxon>Algoriphagus</taxon>
    </lineage>
</organism>
<keyword evidence="3" id="KW-1185">Reference proteome</keyword>
<evidence type="ECO:0000313" key="3">
    <source>
        <dbReference type="Proteomes" id="UP000185221"/>
    </source>
</evidence>
<gene>
    <name evidence="2" type="ORF">SAMN05444394_2722</name>
</gene>
<dbReference type="OrthoDB" id="823982at2"/>
<keyword evidence="1" id="KW-1133">Transmembrane helix</keyword>
<evidence type="ECO:0000313" key="2">
    <source>
        <dbReference type="EMBL" id="SIN98690.1"/>
    </source>
</evidence>
<proteinExistence type="predicted"/>
<feature type="transmembrane region" description="Helical" evidence="1">
    <location>
        <begin position="12"/>
        <end position="29"/>
    </location>
</feature>
<feature type="transmembrane region" description="Helical" evidence="1">
    <location>
        <begin position="115"/>
        <end position="132"/>
    </location>
</feature>
<keyword evidence="1" id="KW-0812">Transmembrane</keyword>